<organism evidence="1 2">
    <name type="scientific">Cutibacterium acnes</name>
    <name type="common">Propionibacterium acnes</name>
    <dbReference type="NCBI Taxonomy" id="1747"/>
    <lineage>
        <taxon>Bacteria</taxon>
        <taxon>Bacillati</taxon>
        <taxon>Actinomycetota</taxon>
        <taxon>Actinomycetes</taxon>
        <taxon>Propionibacteriales</taxon>
        <taxon>Propionibacteriaceae</taxon>
        <taxon>Cutibacterium</taxon>
    </lineage>
</organism>
<sequence length="70" mass="7880">MPIEVDHLGGARLRYYETIHARSPYEPRICSITRSSQASSETLGRFGMAVQESDDVPHGMRDVVTIEVYP</sequence>
<protein>
    <submittedName>
        <fullName evidence="1">Antitermination regulator</fullName>
    </submittedName>
</protein>
<proteinExistence type="predicted"/>
<evidence type="ECO:0000313" key="1">
    <source>
        <dbReference type="EMBL" id="PHJ27170.1"/>
    </source>
</evidence>
<comment type="caution">
    <text evidence="1">The sequence shown here is derived from an EMBL/GenBank/DDBJ whole genome shotgun (WGS) entry which is preliminary data.</text>
</comment>
<evidence type="ECO:0000313" key="2">
    <source>
        <dbReference type="Proteomes" id="UP000223982"/>
    </source>
</evidence>
<dbReference type="Proteomes" id="UP000223982">
    <property type="component" value="Unassembled WGS sequence"/>
</dbReference>
<accession>A0AA44ZEH7</accession>
<name>A0AA44ZEH7_CUTAC</name>
<dbReference type="AlphaFoldDB" id="A0AA44ZEH7"/>
<dbReference type="EMBL" id="LKVB01000004">
    <property type="protein sequence ID" value="PHJ27170.1"/>
    <property type="molecule type" value="Genomic_DNA"/>
</dbReference>
<reference evidence="1 2" key="1">
    <citation type="submission" date="2017-02" db="EMBL/GenBank/DDBJ databases">
        <title>Prevalence of linear plasmids in Propionibacterium acnes isolates obtained from cancerous prostatic tissue.</title>
        <authorList>
            <person name="Davidsson S."/>
            <person name="Bruggemann H."/>
        </authorList>
    </citation>
    <scope>NUCLEOTIDE SEQUENCE [LARGE SCALE GENOMIC DNA]</scope>
    <source>
        <strain evidence="1 2">09-9</strain>
    </source>
</reference>
<gene>
    <name evidence="1" type="ORF">APS60_04080</name>
</gene>